<organism evidence="1 2">
    <name type="scientific">Tannerella forsythia</name>
    <name type="common">Bacteroides forsythus</name>
    <dbReference type="NCBI Taxonomy" id="28112"/>
    <lineage>
        <taxon>Bacteria</taxon>
        <taxon>Pseudomonadati</taxon>
        <taxon>Bacteroidota</taxon>
        <taxon>Bacteroidia</taxon>
        <taxon>Bacteroidales</taxon>
        <taxon>Tannerellaceae</taxon>
        <taxon>Tannerella</taxon>
    </lineage>
</organism>
<dbReference type="AlphaFoldDB" id="A0A1D3ULU6"/>
<sequence>MKRNMKKLFRNILSAGILIAICCNCSDSGVVQAVSHNARIKVLYCDKSGHLLNLGKGKNTIELISVKKDGSHIDDYVPESLGYGDAMTMFLKVNTYWGTYESELHKYTVKWKSNVSTDADSLNVTIQGPFLIHYKKDVLYNGKKISLWDNADYGLKMDFYDRFREVKDNIYRYKGGMDTIALLDQQVLTLIIPIDTMSIVN</sequence>
<dbReference type="EMBL" id="FMMM01000048">
    <property type="protein sequence ID" value="SCQ21092.1"/>
    <property type="molecule type" value="Genomic_DNA"/>
</dbReference>
<dbReference type="Proteomes" id="UP000182057">
    <property type="component" value="Unassembled WGS sequence"/>
</dbReference>
<proteinExistence type="predicted"/>
<evidence type="ECO:0000313" key="2">
    <source>
        <dbReference type="Proteomes" id="UP000182057"/>
    </source>
</evidence>
<protein>
    <submittedName>
        <fullName evidence="1">Uncharacterized protein</fullName>
    </submittedName>
</protein>
<name>A0A1D3ULU6_TANFO</name>
<evidence type="ECO:0000313" key="1">
    <source>
        <dbReference type="EMBL" id="SCQ21092.1"/>
    </source>
</evidence>
<reference evidence="1 2" key="1">
    <citation type="submission" date="2016-09" db="EMBL/GenBank/DDBJ databases">
        <authorList>
            <person name="Capua I."/>
            <person name="De Benedictis P."/>
            <person name="Joannis T."/>
            <person name="Lombin L.H."/>
            <person name="Cattoli G."/>
        </authorList>
    </citation>
    <scope>NUCLEOTIDE SEQUENCE [LARGE SCALE GENOMIC DNA]</scope>
    <source>
        <strain evidence="1 2">UB20</strain>
    </source>
</reference>
<accession>A0A1D3ULU6</accession>
<gene>
    <name evidence="1" type="ORF">TFUB20_01256</name>
</gene>